<gene>
    <name evidence="1" type="ORF">VNO78_20306</name>
</gene>
<dbReference type="EMBL" id="JAYMYS010000005">
    <property type="protein sequence ID" value="KAK7391883.1"/>
    <property type="molecule type" value="Genomic_DNA"/>
</dbReference>
<protein>
    <submittedName>
        <fullName evidence="1">Uncharacterized protein</fullName>
    </submittedName>
</protein>
<accession>A0AAN9XHD5</accession>
<name>A0AAN9XHD5_PSOTE</name>
<keyword evidence="2" id="KW-1185">Reference proteome</keyword>
<sequence length="94" mass="10821">MIMSMFPVYLNWVLSPTILIYAYASTRILCKIPSHFTLCTDISCLSNYQKGREWLMVKELDALGSSEHTYPYVALRLDGRTVTLLFILCFGYLV</sequence>
<dbReference type="AlphaFoldDB" id="A0AAN9XHD5"/>
<evidence type="ECO:0000313" key="1">
    <source>
        <dbReference type="EMBL" id="KAK7391883.1"/>
    </source>
</evidence>
<organism evidence="1 2">
    <name type="scientific">Psophocarpus tetragonolobus</name>
    <name type="common">Winged bean</name>
    <name type="synonym">Dolichos tetragonolobus</name>
    <dbReference type="NCBI Taxonomy" id="3891"/>
    <lineage>
        <taxon>Eukaryota</taxon>
        <taxon>Viridiplantae</taxon>
        <taxon>Streptophyta</taxon>
        <taxon>Embryophyta</taxon>
        <taxon>Tracheophyta</taxon>
        <taxon>Spermatophyta</taxon>
        <taxon>Magnoliopsida</taxon>
        <taxon>eudicotyledons</taxon>
        <taxon>Gunneridae</taxon>
        <taxon>Pentapetalae</taxon>
        <taxon>rosids</taxon>
        <taxon>fabids</taxon>
        <taxon>Fabales</taxon>
        <taxon>Fabaceae</taxon>
        <taxon>Papilionoideae</taxon>
        <taxon>50 kb inversion clade</taxon>
        <taxon>NPAAA clade</taxon>
        <taxon>indigoferoid/millettioid clade</taxon>
        <taxon>Phaseoleae</taxon>
        <taxon>Psophocarpus</taxon>
    </lineage>
</organism>
<reference evidence="1 2" key="1">
    <citation type="submission" date="2024-01" db="EMBL/GenBank/DDBJ databases">
        <title>The genomes of 5 underutilized Papilionoideae crops provide insights into root nodulation and disease resistanc.</title>
        <authorList>
            <person name="Jiang F."/>
        </authorList>
    </citation>
    <scope>NUCLEOTIDE SEQUENCE [LARGE SCALE GENOMIC DNA]</scope>
    <source>
        <strain evidence="1">DUOXIRENSHENG_FW03</strain>
        <tissue evidence="1">Leaves</tissue>
    </source>
</reference>
<dbReference type="Proteomes" id="UP001386955">
    <property type="component" value="Unassembled WGS sequence"/>
</dbReference>
<proteinExistence type="predicted"/>
<evidence type="ECO:0000313" key="2">
    <source>
        <dbReference type="Proteomes" id="UP001386955"/>
    </source>
</evidence>
<comment type="caution">
    <text evidence="1">The sequence shown here is derived from an EMBL/GenBank/DDBJ whole genome shotgun (WGS) entry which is preliminary data.</text>
</comment>